<accession>A0A1V9FXG2</accession>
<organism evidence="1 2">
    <name type="scientific">Niastella populi</name>
    <dbReference type="NCBI Taxonomy" id="550983"/>
    <lineage>
        <taxon>Bacteria</taxon>
        <taxon>Pseudomonadati</taxon>
        <taxon>Bacteroidota</taxon>
        <taxon>Chitinophagia</taxon>
        <taxon>Chitinophagales</taxon>
        <taxon>Chitinophagaceae</taxon>
        <taxon>Niastella</taxon>
    </lineage>
</organism>
<name>A0A1V9FXG2_9BACT</name>
<keyword evidence="2" id="KW-1185">Reference proteome</keyword>
<reference evidence="2" key="1">
    <citation type="submission" date="2016-04" db="EMBL/GenBank/DDBJ databases">
        <authorList>
            <person name="Chen L."/>
            <person name="Zhuang W."/>
            <person name="Wang G."/>
        </authorList>
    </citation>
    <scope>NUCLEOTIDE SEQUENCE [LARGE SCALE GENOMIC DNA]</scope>
    <source>
        <strain evidence="2">208</strain>
    </source>
</reference>
<evidence type="ECO:0000313" key="2">
    <source>
        <dbReference type="Proteomes" id="UP000192276"/>
    </source>
</evidence>
<dbReference type="AlphaFoldDB" id="A0A1V9FXG2"/>
<dbReference type="OrthoDB" id="679422at2"/>
<dbReference type="Proteomes" id="UP000192276">
    <property type="component" value="Unassembled WGS sequence"/>
</dbReference>
<evidence type="ECO:0000313" key="1">
    <source>
        <dbReference type="EMBL" id="OQP63027.1"/>
    </source>
</evidence>
<protein>
    <submittedName>
        <fullName evidence="1">Uncharacterized protein</fullName>
    </submittedName>
</protein>
<gene>
    <name evidence="1" type="ORF">A4R26_17780</name>
</gene>
<sequence length="74" mass="8519">MKKSQAAIFSPSMELPVITRKLTRRSKRRKLNTAIDPQQNVVPPPGEELIEKLNRIGQEYPFCVCFKAKLHDLL</sequence>
<comment type="caution">
    <text evidence="1">The sequence shown here is derived from an EMBL/GenBank/DDBJ whole genome shotgun (WGS) entry which is preliminary data.</text>
</comment>
<proteinExistence type="predicted"/>
<dbReference type="EMBL" id="LWBP01000112">
    <property type="protein sequence ID" value="OQP63027.1"/>
    <property type="molecule type" value="Genomic_DNA"/>
</dbReference>
<dbReference type="RefSeq" id="WP_081163909.1">
    <property type="nucleotide sequence ID" value="NZ_LWBP01000112.1"/>
</dbReference>